<dbReference type="EMBL" id="CP000031">
    <property type="protein sequence ID" value="AAV93687.1"/>
    <property type="molecule type" value="Genomic_DNA"/>
</dbReference>
<feature type="domain" description="Phospholipid/glycerol acyltransferase" evidence="7">
    <location>
        <begin position="212"/>
        <end position="335"/>
    </location>
</feature>
<sequence length="527" mass="59621">MQSDGLFASATWTALRFWFGNKVSLEGSKSQFSGHVNSLHRGNHRAHQTIVRPRIWWQGAGMTQTVELPLWLFVLIVLFAAVTFASHFLFPSVRWFFRRRLERAVARLNTRLARPIQPFKLARRHDMIQRLIYDPEVARAVRDQAQAEGIPEAVAFEQAQRYAREIVPGFSAFAYFSFAIRLARFLSNALYRVRLRHVDAEALRAIDPEATVVFVMNHRSNMDYVLVTYLAAEQSALSYAVGEWARVWPLSRLIRAMGAYFIRRKSRSDLYRKVLAAYVRHATDAGVTQAMFPEGGLSLSGGLGRPKLGLLKYIVDGAIPEGRDVVFVPVSINYDRVLEDTILTAAASRGERRFRARIGVITMWFLKQMWWRMTGRFHRFGYAAVSFGRPLSLSEFRVRTKGDPTVPLARELMSRIGVVVPVLPVPLVAWLILRNGPMTRSALAAGFDKVLAALPHAHIHMPRDDRHYAIEVGLRQLIERRIIVETDGRFGPGTERQDLLTYYAASIAHLMDGGAAYAEELSAIAGS</sequence>
<dbReference type="UniPathway" id="UPA00557">
    <property type="reaction ID" value="UER00612"/>
</dbReference>
<keyword evidence="6" id="KW-0812">Transmembrane</keyword>
<evidence type="ECO:0000256" key="5">
    <source>
        <dbReference type="ARBA" id="ARBA00048427"/>
    </source>
</evidence>
<dbReference type="PANTHER" id="PTHR12563">
    <property type="entry name" value="GLYCEROL-3-PHOSPHATE ACYLTRANSFERASE"/>
    <property type="match status" value="1"/>
</dbReference>
<keyword evidence="6" id="KW-0472">Membrane</keyword>
<dbReference type="EC" id="2.3.1.15" evidence="3"/>
<evidence type="ECO:0000256" key="1">
    <source>
        <dbReference type="ARBA" id="ARBA00004184"/>
    </source>
</evidence>
<dbReference type="AlphaFoldDB" id="Q5LXF7"/>
<reference evidence="8 9" key="2">
    <citation type="journal article" date="2014" name="Stand. Genomic Sci.">
        <title>An updated genome annotation for the model marine bacterium Ruegeria pomeroyi DSS-3.</title>
        <authorList>
            <person name="Rivers A.R."/>
            <person name="Smith C.B."/>
            <person name="Moran M.A."/>
        </authorList>
    </citation>
    <scope>GENOME REANNOTATION</scope>
    <source>
        <strain evidence="9">ATCC 700808 / DSM 15171 / DSS-3</strain>
    </source>
</reference>
<dbReference type="STRING" id="246200.SPO0369"/>
<comment type="pathway">
    <text evidence="2">Phospholipid metabolism; CDP-diacylglycerol biosynthesis; CDP-diacylglycerol from sn-glycerol 3-phosphate: step 1/3.</text>
</comment>
<dbReference type="GO" id="GO:0016024">
    <property type="term" value="P:CDP-diacylglycerol biosynthetic process"/>
    <property type="evidence" value="ECO:0007669"/>
    <property type="project" value="UniProtKB-UniPathway"/>
</dbReference>
<dbReference type="HOGENOM" id="CLU_611008_0_0_5"/>
<organism evidence="8 9">
    <name type="scientific">Ruegeria pomeroyi (strain ATCC 700808 / DSM 15171 / DSS-3)</name>
    <name type="common">Silicibacter pomeroyi</name>
    <dbReference type="NCBI Taxonomy" id="246200"/>
    <lineage>
        <taxon>Bacteria</taxon>
        <taxon>Pseudomonadati</taxon>
        <taxon>Pseudomonadota</taxon>
        <taxon>Alphaproteobacteria</taxon>
        <taxon>Rhodobacterales</taxon>
        <taxon>Roseobacteraceae</taxon>
        <taxon>Ruegeria</taxon>
    </lineage>
</organism>
<evidence type="ECO:0000256" key="2">
    <source>
        <dbReference type="ARBA" id="ARBA00004765"/>
    </source>
</evidence>
<keyword evidence="8" id="KW-0808">Transferase</keyword>
<dbReference type="GO" id="GO:0012505">
    <property type="term" value="C:endomembrane system"/>
    <property type="evidence" value="ECO:0007669"/>
    <property type="project" value="UniProtKB-SubCell"/>
</dbReference>
<dbReference type="InterPro" id="IPR022284">
    <property type="entry name" value="GPAT/DHAPAT"/>
</dbReference>
<gene>
    <name evidence="8" type="ordered locus">SPO0369</name>
</gene>
<accession>Q5LXF7</accession>
<feature type="transmembrane region" description="Helical" evidence="6">
    <location>
        <begin position="70"/>
        <end position="90"/>
    </location>
</feature>
<dbReference type="GO" id="GO:0004366">
    <property type="term" value="F:glycerol-3-phosphate O-acyltransferase activity"/>
    <property type="evidence" value="ECO:0007669"/>
    <property type="project" value="UniProtKB-EC"/>
</dbReference>
<dbReference type="InterPro" id="IPR002123">
    <property type="entry name" value="Plipid/glycerol_acylTrfase"/>
</dbReference>
<comment type="subcellular location">
    <subcellularLocation>
        <location evidence="1">Endomembrane system</location>
        <topology evidence="1">Peripheral membrane protein</topology>
    </subcellularLocation>
</comment>
<evidence type="ECO:0000256" key="6">
    <source>
        <dbReference type="SAM" id="Phobius"/>
    </source>
</evidence>
<dbReference type="KEGG" id="sil:SPO0369"/>
<keyword evidence="9" id="KW-1185">Reference proteome</keyword>
<evidence type="ECO:0000256" key="4">
    <source>
        <dbReference type="ARBA" id="ARBA00013432"/>
    </source>
</evidence>
<proteinExistence type="predicted"/>
<protein>
    <recommendedName>
        <fullName evidence="4">Glycerol-3-phosphate acyltransferase</fullName>
        <ecNumber evidence="3">2.3.1.15</ecNumber>
    </recommendedName>
</protein>
<dbReference type="Pfam" id="PF19277">
    <property type="entry name" value="GPAT_C"/>
    <property type="match status" value="1"/>
</dbReference>
<dbReference type="SMART" id="SM00563">
    <property type="entry name" value="PlsC"/>
    <property type="match status" value="1"/>
</dbReference>
<reference evidence="8 9" key="1">
    <citation type="journal article" date="2004" name="Nature">
        <title>Genome sequence of Silicibacter pomeroyi reveals adaptations to the marine environment.</title>
        <authorList>
            <person name="Moran M.A."/>
            <person name="Buchan A."/>
            <person name="Gonzalez J.M."/>
            <person name="Heidelberg J.F."/>
            <person name="Whitman W.B."/>
            <person name="Kiene R.P."/>
            <person name="Henriksen J.R."/>
            <person name="King G.M."/>
            <person name="Belas R."/>
            <person name="Fuqua C."/>
            <person name="Brinkac L."/>
            <person name="Lewis M."/>
            <person name="Johri S."/>
            <person name="Weaver B."/>
            <person name="Pai G."/>
            <person name="Eisen J.A."/>
            <person name="Rahe E."/>
            <person name="Sheldon W.M."/>
            <person name="Ye W."/>
            <person name="Miller T.R."/>
            <person name="Carlton J."/>
            <person name="Rasko D.A."/>
            <person name="Paulsen I.T."/>
            <person name="Ren Q."/>
            <person name="Daugherty S.C."/>
            <person name="Deboy R.T."/>
            <person name="Dodson R.J."/>
            <person name="Durkin A.S."/>
            <person name="Madupu R."/>
            <person name="Nelson W.C."/>
            <person name="Sullivan S.A."/>
            <person name="Rosovitz M.J."/>
            <person name="Haft D.H."/>
            <person name="Selengut J."/>
            <person name="Ward N."/>
        </authorList>
    </citation>
    <scope>NUCLEOTIDE SEQUENCE [LARGE SCALE GENOMIC DNA]</scope>
    <source>
        <strain evidence="9">ATCC 700808 / DSM 15171 / DSS-3</strain>
    </source>
</reference>
<dbReference type="PaxDb" id="246200-SPO0369"/>
<evidence type="ECO:0000313" key="9">
    <source>
        <dbReference type="Proteomes" id="UP000001023"/>
    </source>
</evidence>
<dbReference type="Pfam" id="PF01553">
    <property type="entry name" value="Acyltransferase"/>
    <property type="match status" value="1"/>
</dbReference>
<dbReference type="PANTHER" id="PTHR12563:SF17">
    <property type="entry name" value="DIHYDROXYACETONE PHOSPHATE ACYLTRANSFERASE"/>
    <property type="match status" value="1"/>
</dbReference>
<keyword evidence="8" id="KW-0012">Acyltransferase</keyword>
<evidence type="ECO:0000313" key="8">
    <source>
        <dbReference type="EMBL" id="AAV93687.1"/>
    </source>
</evidence>
<dbReference type="eggNOG" id="COG2937">
    <property type="taxonomic scope" value="Bacteria"/>
</dbReference>
<dbReference type="SUPFAM" id="SSF69593">
    <property type="entry name" value="Glycerol-3-phosphate (1)-acyltransferase"/>
    <property type="match status" value="1"/>
</dbReference>
<evidence type="ECO:0000259" key="7">
    <source>
        <dbReference type="SMART" id="SM00563"/>
    </source>
</evidence>
<dbReference type="GO" id="GO:0005886">
    <property type="term" value="C:plasma membrane"/>
    <property type="evidence" value="ECO:0007669"/>
    <property type="project" value="TreeGrafter"/>
</dbReference>
<comment type="catalytic activity">
    <reaction evidence="5">
        <text>sn-glycerol 3-phosphate + an acyl-CoA = a 1-acyl-sn-glycero-3-phosphate + CoA</text>
        <dbReference type="Rhea" id="RHEA:15325"/>
        <dbReference type="ChEBI" id="CHEBI:57287"/>
        <dbReference type="ChEBI" id="CHEBI:57597"/>
        <dbReference type="ChEBI" id="CHEBI:57970"/>
        <dbReference type="ChEBI" id="CHEBI:58342"/>
        <dbReference type="EC" id="2.3.1.15"/>
    </reaction>
</comment>
<evidence type="ECO:0000256" key="3">
    <source>
        <dbReference type="ARBA" id="ARBA00013113"/>
    </source>
</evidence>
<dbReference type="Proteomes" id="UP000001023">
    <property type="component" value="Chromosome"/>
</dbReference>
<name>Q5LXF7_RUEPO</name>
<keyword evidence="6" id="KW-1133">Transmembrane helix</keyword>
<dbReference type="InterPro" id="IPR045520">
    <property type="entry name" value="GPAT/DHAPAT_C"/>
</dbReference>